<evidence type="ECO:0000256" key="1">
    <source>
        <dbReference type="SAM" id="MobiDB-lite"/>
    </source>
</evidence>
<keyword evidence="2" id="KW-0732">Signal</keyword>
<feature type="chain" id="PRO_5012143218" description="Spy protein" evidence="2">
    <location>
        <begin position="23"/>
        <end position="170"/>
    </location>
</feature>
<organism evidence="3 4">
    <name type="scientific">[Phormidium ambiguum] IAM M-71</name>
    <dbReference type="NCBI Taxonomy" id="454136"/>
    <lineage>
        <taxon>Bacteria</taxon>
        <taxon>Bacillati</taxon>
        <taxon>Cyanobacteriota</taxon>
        <taxon>Cyanophyceae</taxon>
        <taxon>Oscillatoriophycideae</taxon>
        <taxon>Aerosakkonematales</taxon>
        <taxon>Aerosakkonemataceae</taxon>
        <taxon>Floridanema</taxon>
    </lineage>
</organism>
<proteinExistence type="predicted"/>
<evidence type="ECO:0000313" key="3">
    <source>
        <dbReference type="EMBL" id="OKH30368.1"/>
    </source>
</evidence>
<reference evidence="3 4" key="1">
    <citation type="submission" date="2016-11" db="EMBL/GenBank/DDBJ databases">
        <title>Draft Genome Sequences of Nine Cyanobacterial Strains from Diverse Habitats.</title>
        <authorList>
            <person name="Zhu T."/>
            <person name="Hou S."/>
            <person name="Lu X."/>
            <person name="Hess W.R."/>
        </authorList>
    </citation>
    <scope>NUCLEOTIDE SEQUENCE [LARGE SCALE GENOMIC DNA]</scope>
    <source>
        <strain evidence="3 4">IAM M-71</strain>
    </source>
</reference>
<name>A0A1U7I2N2_9CYAN</name>
<dbReference type="EMBL" id="MRCE01000066">
    <property type="protein sequence ID" value="OKH30368.1"/>
    <property type="molecule type" value="Genomic_DNA"/>
</dbReference>
<feature type="compositionally biased region" description="Polar residues" evidence="1">
    <location>
        <begin position="161"/>
        <end position="170"/>
    </location>
</feature>
<evidence type="ECO:0000313" key="4">
    <source>
        <dbReference type="Proteomes" id="UP000185860"/>
    </source>
</evidence>
<feature type="signal peptide" evidence="2">
    <location>
        <begin position="1"/>
        <end position="22"/>
    </location>
</feature>
<dbReference type="InterPro" id="IPR012899">
    <property type="entry name" value="LTXXQ"/>
</dbReference>
<dbReference type="GO" id="GO:0042597">
    <property type="term" value="C:periplasmic space"/>
    <property type="evidence" value="ECO:0007669"/>
    <property type="project" value="InterPro"/>
</dbReference>
<feature type="compositionally biased region" description="Polar residues" evidence="1">
    <location>
        <begin position="28"/>
        <end position="46"/>
    </location>
</feature>
<protein>
    <recommendedName>
        <fullName evidence="5">Spy protein</fullName>
    </recommendedName>
</protein>
<sequence length="170" mass="19582">MLFSRSSVITFLTLSISAVAIASPRPWLSQTTSPNPNERSNRTNQDVPKWIQKVNLTPAQTQRMQTISSKYRNDISASAKALRQAQFELGQMLGSDASLDSLRQKHRQVEVLKQKVGQLRFESLLEMREVLSPEQRRQVAQNIQNRIKMRKERDSRLLQMQPPQKTQLPD</sequence>
<dbReference type="AlphaFoldDB" id="A0A1U7I2N2"/>
<comment type="caution">
    <text evidence="3">The sequence shown here is derived from an EMBL/GenBank/DDBJ whole genome shotgun (WGS) entry which is preliminary data.</text>
</comment>
<evidence type="ECO:0008006" key="5">
    <source>
        <dbReference type="Google" id="ProtNLM"/>
    </source>
</evidence>
<feature type="region of interest" description="Disordered" evidence="1">
    <location>
        <begin position="26"/>
        <end position="46"/>
    </location>
</feature>
<accession>A0A1U7I2N2</accession>
<dbReference type="Proteomes" id="UP000185860">
    <property type="component" value="Unassembled WGS sequence"/>
</dbReference>
<dbReference type="Pfam" id="PF07813">
    <property type="entry name" value="LTXXQ"/>
    <property type="match status" value="1"/>
</dbReference>
<dbReference type="STRING" id="454136.NIES2119_31120"/>
<feature type="region of interest" description="Disordered" evidence="1">
    <location>
        <begin position="151"/>
        <end position="170"/>
    </location>
</feature>
<dbReference type="Gene3D" id="1.20.120.1490">
    <property type="match status" value="1"/>
</dbReference>
<gene>
    <name evidence="3" type="ORF">NIES2119_31120</name>
</gene>
<dbReference type="OrthoDB" id="531812at2"/>
<dbReference type="RefSeq" id="WP_073597368.1">
    <property type="nucleotide sequence ID" value="NZ_MRCE01000066.1"/>
</dbReference>
<evidence type="ECO:0000256" key="2">
    <source>
        <dbReference type="SAM" id="SignalP"/>
    </source>
</evidence>